<gene>
    <name evidence="3" type="ORF">IAB51_01555</name>
</gene>
<dbReference type="SUPFAM" id="SSF47413">
    <property type="entry name" value="lambda repressor-like DNA-binding domains"/>
    <property type="match status" value="1"/>
</dbReference>
<proteinExistence type="predicted"/>
<dbReference type="PROSITE" id="PS50943">
    <property type="entry name" value="HTH_CROC1"/>
    <property type="match status" value="1"/>
</dbReference>
<protein>
    <submittedName>
        <fullName evidence="3">Helix-turn-helix transcriptional regulator</fullName>
    </submittedName>
</protein>
<evidence type="ECO:0000313" key="3">
    <source>
        <dbReference type="EMBL" id="HIS75473.1"/>
    </source>
</evidence>
<dbReference type="InterPro" id="IPR010982">
    <property type="entry name" value="Lambda_DNA-bd_dom_sf"/>
</dbReference>
<evidence type="ECO:0000256" key="1">
    <source>
        <dbReference type="ARBA" id="ARBA00023125"/>
    </source>
</evidence>
<accession>A0A9D1JZY9</accession>
<sequence length="73" mass="7990">MSALQERLLLLKSKTGALQQQIANAIGVSLRTYQRFEHGEREPTASTIIALAKFYGVSADYLLGLTDNPNPKA</sequence>
<dbReference type="PANTHER" id="PTHR46558:SF11">
    <property type="entry name" value="HTH-TYPE TRANSCRIPTIONAL REGULATOR XRE"/>
    <property type="match status" value="1"/>
</dbReference>
<reference evidence="3" key="2">
    <citation type="journal article" date="2021" name="PeerJ">
        <title>Extensive microbial diversity within the chicken gut microbiome revealed by metagenomics and culture.</title>
        <authorList>
            <person name="Gilroy R."/>
            <person name="Ravi A."/>
            <person name="Getino M."/>
            <person name="Pursley I."/>
            <person name="Horton D.L."/>
            <person name="Alikhan N.F."/>
            <person name="Baker D."/>
            <person name="Gharbi K."/>
            <person name="Hall N."/>
            <person name="Watson M."/>
            <person name="Adriaenssens E.M."/>
            <person name="Foster-Nyarko E."/>
            <person name="Jarju S."/>
            <person name="Secka A."/>
            <person name="Antonio M."/>
            <person name="Oren A."/>
            <person name="Chaudhuri R.R."/>
            <person name="La Ragione R."/>
            <person name="Hildebrand F."/>
            <person name="Pallen M.J."/>
        </authorList>
    </citation>
    <scope>NUCLEOTIDE SEQUENCE</scope>
    <source>
        <strain evidence="3">CHK199-13235</strain>
    </source>
</reference>
<feature type="domain" description="HTH cro/C1-type" evidence="2">
    <location>
        <begin position="19"/>
        <end position="62"/>
    </location>
</feature>
<dbReference type="GO" id="GO:0003677">
    <property type="term" value="F:DNA binding"/>
    <property type="evidence" value="ECO:0007669"/>
    <property type="project" value="UniProtKB-KW"/>
</dbReference>
<keyword evidence="1" id="KW-0238">DNA-binding</keyword>
<dbReference type="InterPro" id="IPR001387">
    <property type="entry name" value="Cro/C1-type_HTH"/>
</dbReference>
<comment type="caution">
    <text evidence="3">The sequence shown here is derived from an EMBL/GenBank/DDBJ whole genome shotgun (WGS) entry which is preliminary data.</text>
</comment>
<evidence type="ECO:0000313" key="4">
    <source>
        <dbReference type="Proteomes" id="UP000824002"/>
    </source>
</evidence>
<dbReference type="PANTHER" id="PTHR46558">
    <property type="entry name" value="TRACRIPTIONAL REGULATORY PROTEIN-RELATED-RELATED"/>
    <property type="match status" value="1"/>
</dbReference>
<name>A0A9D1JZY9_9FIRM</name>
<reference evidence="3" key="1">
    <citation type="submission" date="2020-10" db="EMBL/GenBank/DDBJ databases">
        <authorList>
            <person name="Gilroy R."/>
        </authorList>
    </citation>
    <scope>NUCLEOTIDE SEQUENCE</scope>
    <source>
        <strain evidence="3">CHK199-13235</strain>
    </source>
</reference>
<dbReference type="EMBL" id="DVJP01000015">
    <property type="protein sequence ID" value="HIS75473.1"/>
    <property type="molecule type" value="Genomic_DNA"/>
</dbReference>
<dbReference type="SMART" id="SM00530">
    <property type="entry name" value="HTH_XRE"/>
    <property type="match status" value="1"/>
</dbReference>
<dbReference type="CDD" id="cd00093">
    <property type="entry name" value="HTH_XRE"/>
    <property type="match status" value="1"/>
</dbReference>
<organism evidence="3 4">
    <name type="scientific">Candidatus Merdivicinus excrementipullorum</name>
    <dbReference type="NCBI Taxonomy" id="2840867"/>
    <lineage>
        <taxon>Bacteria</taxon>
        <taxon>Bacillati</taxon>
        <taxon>Bacillota</taxon>
        <taxon>Clostridia</taxon>
        <taxon>Eubacteriales</taxon>
        <taxon>Oscillospiraceae</taxon>
        <taxon>Oscillospiraceae incertae sedis</taxon>
        <taxon>Candidatus Merdivicinus</taxon>
    </lineage>
</organism>
<dbReference type="AlphaFoldDB" id="A0A9D1JZY9"/>
<evidence type="ECO:0000259" key="2">
    <source>
        <dbReference type="PROSITE" id="PS50943"/>
    </source>
</evidence>
<dbReference type="Pfam" id="PF01381">
    <property type="entry name" value="HTH_3"/>
    <property type="match status" value="1"/>
</dbReference>
<dbReference type="Proteomes" id="UP000824002">
    <property type="component" value="Unassembled WGS sequence"/>
</dbReference>
<dbReference type="Gene3D" id="1.10.260.40">
    <property type="entry name" value="lambda repressor-like DNA-binding domains"/>
    <property type="match status" value="1"/>
</dbReference>